<dbReference type="Proteomes" id="UP000000379">
    <property type="component" value="Chromosome"/>
</dbReference>
<dbReference type="EMBL" id="CP002049">
    <property type="protein sequence ID" value="ADI15582.1"/>
    <property type="molecule type" value="Genomic_DNA"/>
</dbReference>
<dbReference type="STRING" id="649638.Trad_2474"/>
<dbReference type="OrthoDB" id="5161at2"/>
<reference evidence="2" key="1">
    <citation type="submission" date="2010-05" db="EMBL/GenBank/DDBJ databases">
        <title>The complete genome of Truepera radiovictris DSM 17093.</title>
        <authorList>
            <consortium name="US DOE Joint Genome Institute (JGI-PGF)"/>
            <person name="Lucas S."/>
            <person name="Copeland A."/>
            <person name="Lapidus A."/>
            <person name="Glavina del Rio T."/>
            <person name="Dalin E."/>
            <person name="Tice H."/>
            <person name="Bruce D."/>
            <person name="Goodwin L."/>
            <person name="Pitluck S."/>
            <person name="Kyrpides N."/>
            <person name="Mavromatis K."/>
            <person name="Ovchinnikova G."/>
            <person name="Munk A.C."/>
            <person name="Detter J.C."/>
            <person name="Han C."/>
            <person name="Tapia R."/>
            <person name="Land M."/>
            <person name="Hauser L."/>
            <person name="Markowitz V."/>
            <person name="Cheng J.-F."/>
            <person name="Hugenholtz P."/>
            <person name="Woyke T."/>
            <person name="Wu D."/>
            <person name="Tindall B."/>
            <person name="Pomrenke H.G."/>
            <person name="Brambilla E."/>
            <person name="Klenk H.-P."/>
            <person name="Eisen J.A."/>
        </authorList>
    </citation>
    <scope>NUCLEOTIDE SEQUENCE [LARGE SCALE GENOMIC DNA]</scope>
    <source>
        <strain evidence="2">DSM 17093 / CIP 108686 / LMG 22925 / RQ-24</strain>
    </source>
</reference>
<accession>D7CTN5</accession>
<dbReference type="AlphaFoldDB" id="D7CTN5"/>
<dbReference type="eggNOG" id="COG0816">
    <property type="taxonomic scope" value="Bacteria"/>
</dbReference>
<dbReference type="HOGENOM" id="CLU_131578_0_0_0"/>
<organism evidence="1 2">
    <name type="scientific">Truepera radiovictrix (strain DSM 17093 / CIP 108686 / LMG 22925 / RQ-24)</name>
    <dbReference type="NCBI Taxonomy" id="649638"/>
    <lineage>
        <taxon>Bacteria</taxon>
        <taxon>Thermotogati</taxon>
        <taxon>Deinococcota</taxon>
        <taxon>Deinococci</taxon>
        <taxon>Trueperales</taxon>
        <taxon>Trueperaceae</taxon>
        <taxon>Truepera</taxon>
    </lineage>
</organism>
<reference evidence="1 2" key="2">
    <citation type="journal article" date="2011" name="Stand. Genomic Sci.">
        <title>Complete genome sequence of Truepera radiovictrix type strain (RQ-24).</title>
        <authorList>
            <person name="Ivanova N."/>
            <person name="Rohde C."/>
            <person name="Munk C."/>
            <person name="Nolan M."/>
            <person name="Lucas S."/>
            <person name="Del Rio T.G."/>
            <person name="Tice H."/>
            <person name="Deshpande S."/>
            <person name="Cheng J.F."/>
            <person name="Tapia R."/>
            <person name="Han C."/>
            <person name="Goodwin L."/>
            <person name="Pitluck S."/>
            <person name="Liolios K."/>
            <person name="Mavromatis K."/>
            <person name="Mikhailova N."/>
            <person name="Pati A."/>
            <person name="Chen A."/>
            <person name="Palaniappan K."/>
            <person name="Land M."/>
            <person name="Hauser L."/>
            <person name="Chang Y.J."/>
            <person name="Jeffries C.D."/>
            <person name="Brambilla E."/>
            <person name="Rohde M."/>
            <person name="Goker M."/>
            <person name="Tindall B.J."/>
            <person name="Woyke T."/>
            <person name="Bristow J."/>
            <person name="Eisen J.A."/>
            <person name="Markowitz V."/>
            <person name="Hugenholtz P."/>
            <person name="Kyrpides N.C."/>
            <person name="Klenk H.P."/>
            <person name="Lapidus A."/>
        </authorList>
    </citation>
    <scope>NUCLEOTIDE SEQUENCE [LARGE SCALE GENOMIC DNA]</scope>
    <source>
        <strain evidence="2">DSM 17093 / CIP 108686 / LMG 22925 / RQ-24</strain>
    </source>
</reference>
<dbReference type="SUPFAM" id="SSF53098">
    <property type="entry name" value="Ribonuclease H-like"/>
    <property type="match status" value="1"/>
</dbReference>
<name>D7CTN5_TRURR</name>
<evidence type="ECO:0000313" key="1">
    <source>
        <dbReference type="EMBL" id="ADI15582.1"/>
    </source>
</evidence>
<dbReference type="InterPro" id="IPR012337">
    <property type="entry name" value="RNaseH-like_sf"/>
</dbReference>
<evidence type="ECO:0000313" key="2">
    <source>
        <dbReference type="Proteomes" id="UP000000379"/>
    </source>
</evidence>
<proteinExistence type="predicted"/>
<dbReference type="KEGG" id="tra:Trad_2474"/>
<evidence type="ECO:0008006" key="3">
    <source>
        <dbReference type="Google" id="ProtNLM"/>
    </source>
</evidence>
<protein>
    <recommendedName>
        <fullName evidence="3">Resolvase RNase H domain protein fold protein</fullName>
    </recommendedName>
</protein>
<dbReference type="RefSeq" id="WP_013178944.1">
    <property type="nucleotide sequence ID" value="NC_014221.1"/>
</dbReference>
<gene>
    <name evidence="1" type="ordered locus">Trad_2474</name>
</gene>
<sequence>MIVALDPGRNIGVAFVNPLGRLVYRTIITLGDLETLLIPAGTTVVVGDGTGSEAVQRVLRARALSFALVDETGTSLEARALYFRDHPPRGVWRLLPKGLRVPPRLIDDYAAYALALRYLRLQQGAAQPVT</sequence>
<keyword evidence="2" id="KW-1185">Reference proteome</keyword>